<dbReference type="AlphaFoldDB" id="A0A2M4DES2"/>
<sequence>MILRRSNWTRCRSAAVAAVGVAAAVDGAGGTGVADDAAGWSNAVELKRTMRARVRRTLHRCWLAWSAYCCC</sequence>
<reference evidence="1" key="1">
    <citation type="submission" date="2018-01" db="EMBL/GenBank/DDBJ databases">
        <title>An insight into the sialome of Amazonian anophelines.</title>
        <authorList>
            <person name="Ribeiro J.M."/>
            <person name="Scarpassa V."/>
            <person name="Calvo E."/>
        </authorList>
    </citation>
    <scope>NUCLEOTIDE SEQUENCE</scope>
</reference>
<proteinExistence type="predicted"/>
<organism evidence="1">
    <name type="scientific">Anopheles darlingi</name>
    <name type="common">Mosquito</name>
    <dbReference type="NCBI Taxonomy" id="43151"/>
    <lineage>
        <taxon>Eukaryota</taxon>
        <taxon>Metazoa</taxon>
        <taxon>Ecdysozoa</taxon>
        <taxon>Arthropoda</taxon>
        <taxon>Hexapoda</taxon>
        <taxon>Insecta</taxon>
        <taxon>Pterygota</taxon>
        <taxon>Neoptera</taxon>
        <taxon>Endopterygota</taxon>
        <taxon>Diptera</taxon>
        <taxon>Nematocera</taxon>
        <taxon>Culicoidea</taxon>
        <taxon>Culicidae</taxon>
        <taxon>Anophelinae</taxon>
        <taxon>Anopheles</taxon>
    </lineage>
</organism>
<accession>A0A2M4DES2</accession>
<dbReference type="EMBL" id="GGFL01011899">
    <property type="protein sequence ID" value="MBW76077.1"/>
    <property type="molecule type" value="Transcribed_RNA"/>
</dbReference>
<evidence type="ECO:0000313" key="1">
    <source>
        <dbReference type="EMBL" id="MBW76077.1"/>
    </source>
</evidence>
<protein>
    <submittedName>
        <fullName evidence="1">Putative secreted protein</fullName>
    </submittedName>
</protein>
<name>A0A2M4DES2_ANODA</name>